<feature type="compositionally biased region" description="Basic residues" evidence="1">
    <location>
        <begin position="121"/>
        <end position="136"/>
    </location>
</feature>
<feature type="compositionally biased region" description="Pro residues" evidence="1">
    <location>
        <begin position="1"/>
        <end position="15"/>
    </location>
</feature>
<protein>
    <submittedName>
        <fullName evidence="2">Uncharacterized protein</fullName>
    </submittedName>
</protein>
<dbReference type="AlphaFoldDB" id="A0A7X5X9C4"/>
<evidence type="ECO:0000313" key="2">
    <source>
        <dbReference type="EMBL" id="NIY69003.1"/>
    </source>
</evidence>
<dbReference type="Proteomes" id="UP000536624">
    <property type="component" value="Unassembled WGS sequence"/>
</dbReference>
<proteinExistence type="predicted"/>
<comment type="caution">
    <text evidence="2">The sequence shown here is derived from an EMBL/GenBank/DDBJ whole genome shotgun (WGS) entry which is preliminary data.</text>
</comment>
<dbReference type="EMBL" id="JAALLH010000001">
    <property type="protein sequence ID" value="NIY69003.1"/>
    <property type="molecule type" value="Genomic_DNA"/>
</dbReference>
<feature type="compositionally biased region" description="Pro residues" evidence="1">
    <location>
        <begin position="61"/>
        <end position="70"/>
    </location>
</feature>
<evidence type="ECO:0000256" key="1">
    <source>
        <dbReference type="SAM" id="MobiDB-lite"/>
    </source>
</evidence>
<reference evidence="2 3" key="1">
    <citation type="submission" date="2020-02" db="EMBL/GenBank/DDBJ databases">
        <title>Streptomyces malaysiensis DSM14702 (JHCC583434, PFL_A843) Genome sequencing and assembly.</title>
        <authorList>
            <person name="Samborskyy M."/>
        </authorList>
    </citation>
    <scope>NUCLEOTIDE SEQUENCE [LARGE SCALE GENOMIC DNA]</scope>
    <source>
        <strain evidence="2 3">DSM 14702</strain>
    </source>
</reference>
<feature type="region of interest" description="Disordered" evidence="1">
    <location>
        <begin position="1"/>
        <end position="90"/>
    </location>
</feature>
<feature type="compositionally biased region" description="Polar residues" evidence="1">
    <location>
        <begin position="77"/>
        <end position="90"/>
    </location>
</feature>
<feature type="compositionally biased region" description="Low complexity" evidence="1">
    <location>
        <begin position="106"/>
        <end position="120"/>
    </location>
</feature>
<evidence type="ECO:0000313" key="3">
    <source>
        <dbReference type="Proteomes" id="UP000536624"/>
    </source>
</evidence>
<organism evidence="2 3">
    <name type="scientific">Streptomyces malaysiensis</name>
    <dbReference type="NCBI Taxonomy" id="92644"/>
    <lineage>
        <taxon>Bacteria</taxon>
        <taxon>Bacillati</taxon>
        <taxon>Actinomycetota</taxon>
        <taxon>Actinomycetes</taxon>
        <taxon>Kitasatosporales</taxon>
        <taxon>Streptomycetaceae</taxon>
        <taxon>Streptomyces</taxon>
        <taxon>Streptomyces violaceusniger group</taxon>
    </lineage>
</organism>
<accession>A0A7X5X9C4</accession>
<name>A0A7X5X9C4_STRMQ</name>
<feature type="compositionally biased region" description="Basic and acidic residues" evidence="1">
    <location>
        <begin position="44"/>
        <end position="53"/>
    </location>
</feature>
<gene>
    <name evidence="2" type="ORF">SMALB_7104</name>
</gene>
<feature type="region of interest" description="Disordered" evidence="1">
    <location>
        <begin position="105"/>
        <end position="145"/>
    </location>
</feature>
<sequence length="170" mass="18348">MRPGRIRPPPTPNPPRGLSTVTLRHRPTRGGSKPPLCPLTPDPSIKRQCDVEPHPQNSPESGPPRSAPRPVPRRVTEQGSANVSWTMMGSSGMVSTRERAMHALRRAGGCSGRVRGASVRRSGRSRRISTSRRRGTLRPPISVGVGHRLPVMGDSYARWSAPGEGSTDCA</sequence>